<evidence type="ECO:0000259" key="3">
    <source>
        <dbReference type="PROSITE" id="PS01124"/>
    </source>
</evidence>
<keyword evidence="5" id="KW-1185">Reference proteome</keyword>
<dbReference type="InterPro" id="IPR002818">
    <property type="entry name" value="DJ-1/PfpI"/>
</dbReference>
<protein>
    <submittedName>
        <fullName evidence="4">Helix-turn-helix domain-containing protein</fullName>
    </submittedName>
</protein>
<proteinExistence type="predicted"/>
<dbReference type="Pfam" id="PF01965">
    <property type="entry name" value="DJ-1_PfpI"/>
    <property type="match status" value="1"/>
</dbReference>
<dbReference type="GO" id="GO:0043565">
    <property type="term" value="F:sequence-specific DNA binding"/>
    <property type="evidence" value="ECO:0007669"/>
    <property type="project" value="InterPro"/>
</dbReference>
<dbReference type="CDD" id="cd03138">
    <property type="entry name" value="GATase1_AraC_2"/>
    <property type="match status" value="1"/>
</dbReference>
<dbReference type="AlphaFoldDB" id="A0A385SMR6"/>
<accession>A0A385SMR6</accession>
<dbReference type="InterPro" id="IPR052158">
    <property type="entry name" value="INH-QAR"/>
</dbReference>
<evidence type="ECO:0000313" key="4">
    <source>
        <dbReference type="EMBL" id="AYB31651.1"/>
    </source>
</evidence>
<dbReference type="InterPro" id="IPR009057">
    <property type="entry name" value="Homeodomain-like_sf"/>
</dbReference>
<dbReference type="EMBL" id="CP032382">
    <property type="protein sequence ID" value="AYB31651.1"/>
    <property type="molecule type" value="Genomic_DNA"/>
</dbReference>
<dbReference type="PROSITE" id="PS01124">
    <property type="entry name" value="HTH_ARAC_FAMILY_2"/>
    <property type="match status" value="1"/>
</dbReference>
<dbReference type="Gene3D" id="3.40.50.880">
    <property type="match status" value="1"/>
</dbReference>
<keyword evidence="2" id="KW-0804">Transcription</keyword>
<feature type="domain" description="HTH araC/xylS-type" evidence="3">
    <location>
        <begin position="220"/>
        <end position="318"/>
    </location>
</feature>
<evidence type="ECO:0000256" key="2">
    <source>
        <dbReference type="ARBA" id="ARBA00023163"/>
    </source>
</evidence>
<gene>
    <name evidence="4" type="ORF">D4L85_14220</name>
</gene>
<keyword evidence="1" id="KW-0805">Transcription regulation</keyword>
<reference evidence="5" key="1">
    <citation type="submission" date="2018-09" db="EMBL/GenBank/DDBJ databases">
        <title>Chryseolinea sp. KIS68-18 isolated from soil.</title>
        <authorList>
            <person name="Weon H.-Y."/>
            <person name="Kwon S.-W."/>
            <person name="Lee S.A."/>
        </authorList>
    </citation>
    <scope>NUCLEOTIDE SEQUENCE [LARGE SCALE GENOMIC DNA]</scope>
    <source>
        <strain evidence="5">KIS68-18</strain>
    </source>
</reference>
<evidence type="ECO:0000313" key="5">
    <source>
        <dbReference type="Proteomes" id="UP000266183"/>
    </source>
</evidence>
<dbReference type="OrthoDB" id="9803764at2"/>
<dbReference type="RefSeq" id="WP_119754921.1">
    <property type="nucleotide sequence ID" value="NZ_CP032382.1"/>
</dbReference>
<evidence type="ECO:0000256" key="1">
    <source>
        <dbReference type="ARBA" id="ARBA00023015"/>
    </source>
</evidence>
<dbReference type="Pfam" id="PF12833">
    <property type="entry name" value="HTH_18"/>
    <property type="match status" value="1"/>
</dbReference>
<sequence length="324" mass="37280">MKTIAIVIAENAVASSITDTVRLFDKANELLQAGGKKKMFDVSLVGFSKEIFIGNKHLFFKADKTLEEVDHADLIIIPALLGDVIKSTQQNRHYFPWLIKQYKQGTEIASYCVGAFLLAATGLLKGKKCATHWMYSNEFNFYYPDVTLVDDKIITEQNGIYTSGGGTSYWNLLLFLLEKYTDREIVIAITKFFLLDIQRTSQASFMMFRGQKGHGDKLIEAVQAYIENNFHEKFNVTDIASKFSTVRRTLERRFKKATKNSIVEYIQRIKVEAAKKELELGRKTINEIMWEIGYSDMKTFRDLFLKTTALTPVEYRNRYNKNAE</sequence>
<dbReference type="PANTHER" id="PTHR43130">
    <property type="entry name" value="ARAC-FAMILY TRANSCRIPTIONAL REGULATOR"/>
    <property type="match status" value="1"/>
</dbReference>
<dbReference type="SUPFAM" id="SSF46689">
    <property type="entry name" value="Homeodomain-like"/>
    <property type="match status" value="2"/>
</dbReference>
<dbReference type="InterPro" id="IPR018060">
    <property type="entry name" value="HTH_AraC"/>
</dbReference>
<dbReference type="Gene3D" id="1.10.10.60">
    <property type="entry name" value="Homeodomain-like"/>
    <property type="match status" value="2"/>
</dbReference>
<dbReference type="GO" id="GO:0003700">
    <property type="term" value="F:DNA-binding transcription factor activity"/>
    <property type="evidence" value="ECO:0007669"/>
    <property type="project" value="InterPro"/>
</dbReference>
<dbReference type="KEGG" id="chk:D4L85_14220"/>
<dbReference type="PANTHER" id="PTHR43130:SF11">
    <property type="entry name" value="TRANSCRIPTIONAL REGULATORY PROTEIN"/>
    <property type="match status" value="1"/>
</dbReference>
<dbReference type="SMART" id="SM00342">
    <property type="entry name" value="HTH_ARAC"/>
    <property type="match status" value="1"/>
</dbReference>
<organism evidence="4 5">
    <name type="scientific">Chryseolinea soli</name>
    <dbReference type="NCBI Taxonomy" id="2321403"/>
    <lineage>
        <taxon>Bacteria</taxon>
        <taxon>Pseudomonadati</taxon>
        <taxon>Bacteroidota</taxon>
        <taxon>Cytophagia</taxon>
        <taxon>Cytophagales</taxon>
        <taxon>Fulvivirgaceae</taxon>
        <taxon>Chryseolinea</taxon>
    </lineage>
</organism>
<dbReference type="SUPFAM" id="SSF52317">
    <property type="entry name" value="Class I glutamine amidotransferase-like"/>
    <property type="match status" value="1"/>
</dbReference>
<dbReference type="Proteomes" id="UP000266183">
    <property type="component" value="Chromosome"/>
</dbReference>
<dbReference type="InterPro" id="IPR029062">
    <property type="entry name" value="Class_I_gatase-like"/>
</dbReference>
<name>A0A385SMR6_9BACT</name>